<dbReference type="PROSITE" id="PS00411">
    <property type="entry name" value="KINESIN_MOTOR_1"/>
    <property type="match status" value="1"/>
</dbReference>
<dbReference type="GO" id="GO:0007018">
    <property type="term" value="P:microtubule-based movement"/>
    <property type="evidence" value="ECO:0007669"/>
    <property type="project" value="InterPro"/>
</dbReference>
<evidence type="ECO:0000256" key="7">
    <source>
        <dbReference type="ARBA" id="ARBA00023054"/>
    </source>
</evidence>
<proteinExistence type="inferred from homology"/>
<evidence type="ECO:0000256" key="11">
    <source>
        <dbReference type="SAM" id="MobiDB-lite"/>
    </source>
</evidence>
<keyword evidence="4" id="KW-0493">Microtubule</keyword>
<dbReference type="PROSITE" id="PS50067">
    <property type="entry name" value="KINESIN_MOTOR_2"/>
    <property type="match status" value="1"/>
</dbReference>
<comment type="similarity">
    <text evidence="10">Belongs to the TRAFAC class myosin-kinesin ATPase superfamily. Kinesin family.</text>
</comment>
<dbReference type="PANTHER" id="PTHR47969">
    <property type="entry name" value="CHROMOSOME-ASSOCIATED KINESIN KIF4A-RELATED"/>
    <property type="match status" value="1"/>
</dbReference>
<keyword evidence="12" id="KW-1133">Transmembrane helix</keyword>
<dbReference type="CDD" id="cd01371">
    <property type="entry name" value="KISc_KIF3"/>
    <property type="match status" value="1"/>
</dbReference>
<keyword evidence="12" id="KW-0812">Transmembrane</keyword>
<comment type="subcellular location">
    <subcellularLocation>
        <location evidence="1">Cell projection</location>
        <location evidence="1">Cilium</location>
    </subcellularLocation>
    <subcellularLocation>
        <location evidence="2">Cytoplasm</location>
        <location evidence="2">Cytoskeleton</location>
    </subcellularLocation>
</comment>
<dbReference type="WBParaSite" id="PSU_v2.g8412.t1">
    <property type="protein sequence ID" value="PSU_v2.g8412.t1"/>
    <property type="gene ID" value="PSU_v2.g8412"/>
</dbReference>
<dbReference type="SUPFAM" id="SSF52540">
    <property type="entry name" value="P-loop containing nucleoside triphosphate hydrolases"/>
    <property type="match status" value="1"/>
</dbReference>
<dbReference type="InterPro" id="IPR027640">
    <property type="entry name" value="Kinesin-like_fam"/>
</dbReference>
<dbReference type="GO" id="GO:0005929">
    <property type="term" value="C:cilium"/>
    <property type="evidence" value="ECO:0007669"/>
    <property type="project" value="UniProtKB-SubCell"/>
</dbReference>
<dbReference type="GO" id="GO:0005524">
    <property type="term" value="F:ATP binding"/>
    <property type="evidence" value="ECO:0007669"/>
    <property type="project" value="UniProtKB-UniRule"/>
</dbReference>
<dbReference type="GO" id="GO:0008017">
    <property type="term" value="F:microtubule binding"/>
    <property type="evidence" value="ECO:0007669"/>
    <property type="project" value="InterPro"/>
</dbReference>
<evidence type="ECO:0000256" key="4">
    <source>
        <dbReference type="ARBA" id="ARBA00022701"/>
    </source>
</evidence>
<dbReference type="SMART" id="SM00129">
    <property type="entry name" value="KISc"/>
    <property type="match status" value="1"/>
</dbReference>
<evidence type="ECO:0000256" key="1">
    <source>
        <dbReference type="ARBA" id="ARBA00004138"/>
    </source>
</evidence>
<dbReference type="InterPro" id="IPR019821">
    <property type="entry name" value="Kinesin_motor_CS"/>
</dbReference>
<feature type="binding site" evidence="10">
    <location>
        <begin position="113"/>
        <end position="120"/>
    </location>
    <ligand>
        <name>ATP</name>
        <dbReference type="ChEBI" id="CHEBI:30616"/>
    </ligand>
</feature>
<sequence length="1236" mass="140791">MTQLTQELSAAPESLLRSTASNGGAETVKVIVRCRPLSEQEVKNGHDKIVSMDTTRGVIEVKNPKDPSCPPKSFTFDAIYDENSKQIDLYYESFREIVESVLTGFNGTIFAYGQTGTGKTFTMEGIRDDPDLRGVIPNAIDHIFRHISQSTNQQYLVRASYLEIYQEEIRDLLDKKGNNKLELKENPDFGIYVKDLTSYATKSVDDILQIMQAGNSHRSTGKTNMNEHSSRSHAIFMITVECSQPDVTGKEHIRVGHLNLVDLAGSERQSKTGAQGERFKEATKINLSLSALGNVISALVDGKSSHIPYRDSKLTRLLQDSLGGNSKTVMVANIGPASYNFEETLSTLRYANRAKNIKNKPRINEDPKDAMLRLYLETISNLKSKLDERSSSANRKRRKQDGINENENIEESEEMNAEEFLREQQRKLDEDRLALEQNAGMREEEKQKLLKSLEERQNQIADERDAQKRVADRIKSMQSKLLSGSRNLLDQTKEQQKLLQARRIELAEQKRREREILQQLEAQEDNTAEIHQTFASLQQEVEVKTKKLQKLFSKLQQIRLEIQDNAEAYSKERQQLEQSIGEMNKELKLKWLIVENFIPVSIVEKLRERAVFDENDGNWRIIKPGERPGSREMLEKIEPKTMIDSGLGPGISEVSTSIEEPVKLTPIKRPVSMIGLRRPATNFERDAIMHLRQRVRSARKNHALSPFFSNIQLESHSLDKAFVPDSVIRFCGENVITFGSLEAFPTKVKENPDEIISSDRLNSEASKDSDNNKLSQNVVIEVTKIPAPNRSSTNLRQTFLQNTNSQAAVDDAAAIEMVPLYCQTFCEEKKNHIGSQASSPELFTISSSSSSNDQGLGDEIPDDSDCFENSVNELETAINKRFSFYENIPNMDSSLNFSPTTFNENNKGIKWRQNIFPTGKPPIYTPMKKTKIPKLTSMSSSISEANTRAFNTQPDAKNICRTLTSGGQSFNLSQSYHGSTNASNHQWQLPRFSLTTQGSAEQLAERILTPKEECSKLLRRCKEDWRRPLASTTSYFPERSVIMPIKRHFPIPEILTSFSHDCDYLPPQQEISQTIQNCLSKIMKAGETLKNIEDDILLPPRPFTKLKEKPKLERNPDADKYKNPFGGKIQPIERQLALFRNPRTHCICCRCERALHRLQQRIYRHRKPVTVRITKRYVVIRDRCHCFANKDTDLNGISTLNSKPSLFVNEPPFAYIIWLAALSCIIRVLLFIFYHE</sequence>
<accession>A0A914Z7V5</accession>
<dbReference type="PRINTS" id="PR00380">
    <property type="entry name" value="KINESINHEAVY"/>
</dbReference>
<dbReference type="PANTHER" id="PTHR47969:SF21">
    <property type="entry name" value="KINESIN-LIKE PROTEIN"/>
    <property type="match status" value="1"/>
</dbReference>
<dbReference type="InterPro" id="IPR001752">
    <property type="entry name" value="Kinesin_motor_dom"/>
</dbReference>
<evidence type="ECO:0000256" key="6">
    <source>
        <dbReference type="ARBA" id="ARBA00022840"/>
    </source>
</evidence>
<evidence type="ECO:0000256" key="5">
    <source>
        <dbReference type="ARBA" id="ARBA00022741"/>
    </source>
</evidence>
<evidence type="ECO:0000256" key="8">
    <source>
        <dbReference type="ARBA" id="ARBA00023175"/>
    </source>
</evidence>
<feature type="transmembrane region" description="Helical" evidence="12">
    <location>
        <begin position="1213"/>
        <end position="1234"/>
    </location>
</feature>
<keyword evidence="7" id="KW-0175">Coiled coil</keyword>
<dbReference type="AlphaFoldDB" id="A0A914Z7V5"/>
<feature type="compositionally biased region" description="Acidic residues" evidence="11">
    <location>
        <begin position="407"/>
        <end position="417"/>
    </location>
</feature>
<keyword evidence="9" id="KW-0206">Cytoskeleton</keyword>
<dbReference type="Pfam" id="PF00225">
    <property type="entry name" value="Kinesin"/>
    <property type="match status" value="1"/>
</dbReference>
<keyword evidence="14" id="KW-1185">Reference proteome</keyword>
<evidence type="ECO:0000256" key="9">
    <source>
        <dbReference type="ARBA" id="ARBA00023212"/>
    </source>
</evidence>
<dbReference type="FunFam" id="3.40.850.10:FF:000029">
    <property type="entry name" value="Kinesin-like protein KIF17"/>
    <property type="match status" value="1"/>
</dbReference>
<evidence type="ECO:0000256" key="3">
    <source>
        <dbReference type="ARBA" id="ARBA00022490"/>
    </source>
</evidence>
<protein>
    <submittedName>
        <fullName evidence="15">Kinesin motor domain-containing protein</fullName>
    </submittedName>
</protein>
<keyword evidence="6 10" id="KW-0067">ATP-binding</keyword>
<keyword evidence="8 10" id="KW-0505">Motor protein</keyword>
<keyword evidence="5 10" id="KW-0547">Nucleotide-binding</keyword>
<dbReference type="InterPro" id="IPR036961">
    <property type="entry name" value="Kinesin_motor_dom_sf"/>
</dbReference>
<name>A0A914Z7V5_9BILA</name>
<evidence type="ECO:0000313" key="15">
    <source>
        <dbReference type="WBParaSite" id="PSU_v2.g8412.t1"/>
    </source>
</evidence>
<evidence type="ECO:0000313" key="14">
    <source>
        <dbReference type="Proteomes" id="UP000887577"/>
    </source>
</evidence>
<feature type="region of interest" description="Disordered" evidence="11">
    <location>
        <begin position="386"/>
        <end position="423"/>
    </location>
</feature>
<keyword evidence="12" id="KW-0472">Membrane</keyword>
<dbReference type="InterPro" id="IPR027417">
    <property type="entry name" value="P-loop_NTPase"/>
</dbReference>
<keyword evidence="3" id="KW-0963">Cytoplasm</keyword>
<organism evidence="14 15">
    <name type="scientific">Panagrolaimus superbus</name>
    <dbReference type="NCBI Taxonomy" id="310955"/>
    <lineage>
        <taxon>Eukaryota</taxon>
        <taxon>Metazoa</taxon>
        <taxon>Ecdysozoa</taxon>
        <taxon>Nematoda</taxon>
        <taxon>Chromadorea</taxon>
        <taxon>Rhabditida</taxon>
        <taxon>Tylenchina</taxon>
        <taxon>Panagrolaimomorpha</taxon>
        <taxon>Panagrolaimoidea</taxon>
        <taxon>Panagrolaimidae</taxon>
        <taxon>Panagrolaimus</taxon>
    </lineage>
</organism>
<evidence type="ECO:0000256" key="2">
    <source>
        <dbReference type="ARBA" id="ARBA00004245"/>
    </source>
</evidence>
<evidence type="ECO:0000256" key="10">
    <source>
        <dbReference type="PROSITE-ProRule" id="PRU00283"/>
    </source>
</evidence>
<feature type="domain" description="Kinesin motor" evidence="13">
    <location>
        <begin position="27"/>
        <end position="357"/>
    </location>
</feature>
<evidence type="ECO:0000256" key="12">
    <source>
        <dbReference type="SAM" id="Phobius"/>
    </source>
</evidence>
<dbReference type="GO" id="GO:0005874">
    <property type="term" value="C:microtubule"/>
    <property type="evidence" value="ECO:0007669"/>
    <property type="project" value="UniProtKB-KW"/>
</dbReference>
<evidence type="ECO:0000259" key="13">
    <source>
        <dbReference type="PROSITE" id="PS50067"/>
    </source>
</evidence>
<dbReference type="Gene3D" id="3.40.850.10">
    <property type="entry name" value="Kinesin motor domain"/>
    <property type="match status" value="1"/>
</dbReference>
<dbReference type="Proteomes" id="UP000887577">
    <property type="component" value="Unplaced"/>
</dbReference>
<dbReference type="GO" id="GO:0003777">
    <property type="term" value="F:microtubule motor activity"/>
    <property type="evidence" value="ECO:0007669"/>
    <property type="project" value="InterPro"/>
</dbReference>
<reference evidence="15" key="1">
    <citation type="submission" date="2022-11" db="UniProtKB">
        <authorList>
            <consortium name="WormBaseParasite"/>
        </authorList>
    </citation>
    <scope>IDENTIFICATION</scope>
</reference>